<dbReference type="Proteomes" id="UP000001318">
    <property type="component" value="Chromosome"/>
</dbReference>
<evidence type="ECO:0000313" key="1">
    <source>
        <dbReference type="EMBL" id="CAQ02712.1"/>
    </source>
</evidence>
<dbReference type="AlphaFoldDB" id="B0RIS7"/>
<keyword evidence="2" id="KW-1185">Reference proteome</keyword>
<name>B0RIS7_CLASE</name>
<organism evidence="1 2">
    <name type="scientific">Clavibacter sepedonicus</name>
    <name type="common">Clavibacter michiganensis subsp. sepedonicus</name>
    <dbReference type="NCBI Taxonomy" id="31964"/>
    <lineage>
        <taxon>Bacteria</taxon>
        <taxon>Bacillati</taxon>
        <taxon>Actinomycetota</taxon>
        <taxon>Actinomycetes</taxon>
        <taxon>Micrococcales</taxon>
        <taxon>Microbacteriaceae</taxon>
        <taxon>Clavibacter</taxon>
    </lineage>
</organism>
<accession>B0RIS7</accession>
<reference evidence="1 2" key="1">
    <citation type="journal article" date="2008" name="J. Bacteriol.">
        <title>Genome of the actinomycete plant pathogen Clavibacter michiganensis subsp. sepedonicus suggests recent niche adaptation.</title>
        <authorList>
            <person name="Bentley S.D."/>
            <person name="Corton C."/>
            <person name="Brown S.E."/>
            <person name="Barron A."/>
            <person name="Clark L."/>
            <person name="Doggett J."/>
            <person name="Harris B."/>
            <person name="Ormond D."/>
            <person name="Quail M.A."/>
            <person name="May G."/>
            <person name="Francis D."/>
            <person name="Knudson D."/>
            <person name="Parkhill J."/>
            <person name="Ishimaru C.A."/>
        </authorList>
    </citation>
    <scope>NUCLEOTIDE SEQUENCE [LARGE SCALE GENOMIC DNA]</scope>
    <source>
        <strain evidence="2">ATCC 33113 / DSM 20744 / JCM 9667 / LMG 2889 / ICMP 2535 / C-1</strain>
    </source>
</reference>
<sequence>MYPDFEPVIVTVICLPTSAVRTAYVEAVAPETATPSDHHLKAKAVGAGVQEPVATVRVEPTVAEPEMTGAELEEKAMVAAACAGIAVPAAVVVPSAIAMARAIPRHVFVVAIIIASHSCESVSRRMNPHSGIARARPLFRGVLER</sequence>
<gene>
    <name evidence="1" type="ordered locus">CMS2637</name>
</gene>
<evidence type="ECO:0000313" key="2">
    <source>
        <dbReference type="Proteomes" id="UP000001318"/>
    </source>
</evidence>
<dbReference type="KEGG" id="cms:CMS2637"/>
<protein>
    <submittedName>
        <fullName evidence="1">Uncharacterized protein</fullName>
    </submittedName>
</protein>
<proteinExistence type="predicted"/>
<dbReference type="EMBL" id="AM849034">
    <property type="protein sequence ID" value="CAQ02712.1"/>
    <property type="molecule type" value="Genomic_DNA"/>
</dbReference>
<dbReference type="HOGENOM" id="CLU_1999864_0_0_11"/>